<feature type="domain" description="F-box" evidence="1">
    <location>
        <begin position="18"/>
        <end position="76"/>
    </location>
</feature>
<dbReference type="PANTHER" id="PTHR38926:SF72">
    <property type="entry name" value="IM:7136021-RELATED"/>
    <property type="match status" value="1"/>
</dbReference>
<name>A0ABR1JUX3_9AGAR</name>
<dbReference type="SUPFAM" id="SSF81383">
    <property type="entry name" value="F-box domain"/>
    <property type="match status" value="1"/>
</dbReference>
<reference evidence="2 3" key="1">
    <citation type="submission" date="2024-01" db="EMBL/GenBank/DDBJ databases">
        <title>A draft genome for the cacao thread blight pathogen Marasmiellus scandens.</title>
        <authorList>
            <person name="Baruah I.K."/>
            <person name="Leung J."/>
            <person name="Bukari Y."/>
            <person name="Amoako-Attah I."/>
            <person name="Meinhardt L.W."/>
            <person name="Bailey B.A."/>
            <person name="Cohen S.P."/>
        </authorList>
    </citation>
    <scope>NUCLEOTIDE SEQUENCE [LARGE SCALE GENOMIC DNA]</scope>
    <source>
        <strain evidence="2 3">GH-19</strain>
    </source>
</reference>
<dbReference type="InterPro" id="IPR032675">
    <property type="entry name" value="LRR_dom_sf"/>
</dbReference>
<dbReference type="Gene3D" id="3.80.10.10">
    <property type="entry name" value="Ribonuclease Inhibitor"/>
    <property type="match status" value="1"/>
</dbReference>
<keyword evidence="3" id="KW-1185">Reference proteome</keyword>
<organism evidence="2 3">
    <name type="scientific">Marasmiellus scandens</name>
    <dbReference type="NCBI Taxonomy" id="2682957"/>
    <lineage>
        <taxon>Eukaryota</taxon>
        <taxon>Fungi</taxon>
        <taxon>Dikarya</taxon>
        <taxon>Basidiomycota</taxon>
        <taxon>Agaricomycotina</taxon>
        <taxon>Agaricomycetes</taxon>
        <taxon>Agaricomycetidae</taxon>
        <taxon>Agaricales</taxon>
        <taxon>Marasmiineae</taxon>
        <taxon>Omphalotaceae</taxon>
        <taxon>Marasmiellus</taxon>
    </lineage>
</organism>
<dbReference type="SUPFAM" id="SSF52047">
    <property type="entry name" value="RNI-like"/>
    <property type="match status" value="1"/>
</dbReference>
<dbReference type="InterPro" id="IPR036047">
    <property type="entry name" value="F-box-like_dom_sf"/>
</dbReference>
<evidence type="ECO:0000313" key="2">
    <source>
        <dbReference type="EMBL" id="KAK7466201.1"/>
    </source>
</evidence>
<dbReference type="EMBL" id="JBANRG010000005">
    <property type="protein sequence ID" value="KAK7466201.1"/>
    <property type="molecule type" value="Genomic_DNA"/>
</dbReference>
<evidence type="ECO:0000313" key="3">
    <source>
        <dbReference type="Proteomes" id="UP001498398"/>
    </source>
</evidence>
<comment type="caution">
    <text evidence="2">The sequence shown here is derived from an EMBL/GenBank/DDBJ whole genome shotgun (WGS) entry which is preliminary data.</text>
</comment>
<gene>
    <name evidence="2" type="ORF">VKT23_004924</name>
</gene>
<dbReference type="Proteomes" id="UP001498398">
    <property type="component" value="Unassembled WGS sequence"/>
</dbReference>
<evidence type="ECO:0000259" key="1">
    <source>
        <dbReference type="Pfam" id="PF12937"/>
    </source>
</evidence>
<accession>A0ABR1JUX3</accession>
<protein>
    <recommendedName>
        <fullName evidence="1">F-box domain-containing protein</fullName>
    </recommendedName>
</protein>
<proteinExistence type="predicted"/>
<dbReference type="InterPro" id="IPR001810">
    <property type="entry name" value="F-box_dom"/>
</dbReference>
<sequence length="507" mass="57756">MTVLATRSSWFTDSRCIINNLPVEILLTIFQSAYLPHWPRDNTHHVDNRLLQTLLAVCRHWREILIRDPRVWCRFSLFMIHGTYPFHPEMTRAWLSRSGMLPLHIEITEPLHGDQPSLLPQDFLDILIPFSQRWHRLDLELPIGHLLRFFTPRFSSQITSLPQLESLHIRFSEDVIDKFYELIVPGFDVVTTFANAPNLKTVSLSSVHAPMLLIDSVVLPWNQLVELRLCNILSKDVLFPLKTLEACPQLEVAFLTLPYSRHLDELQVVGYGLPEGSFPYLVCPKLKRLELVCRGKRGVSFVLSRITCPALEHLDFTHSVWQSYYQDGEIISALNGFHSRSRFKLRCLRLRAISNVLTQNLMDFVYRSSNSTLEVLDVSDCEETDMTRLVQLLYAGVGDVDSILAPNLTSLTFSGEYDLAGKVACIADLVASRGWADRKQKNPEVADLIDVHLNLSGDGLTKESEAILRSLRGEEIEEDGYLIPTGLDICWDCSVEVDSDSEDTPDI</sequence>
<dbReference type="PANTHER" id="PTHR38926">
    <property type="entry name" value="F-BOX DOMAIN CONTAINING PROTEIN, EXPRESSED"/>
    <property type="match status" value="1"/>
</dbReference>
<dbReference type="Gene3D" id="1.20.1280.50">
    <property type="match status" value="1"/>
</dbReference>
<dbReference type="Pfam" id="PF12937">
    <property type="entry name" value="F-box-like"/>
    <property type="match status" value="1"/>
</dbReference>